<keyword evidence="1" id="KW-0472">Membrane</keyword>
<dbReference type="SUPFAM" id="SSF51735">
    <property type="entry name" value="NAD(P)-binding Rossmann-fold domains"/>
    <property type="match status" value="1"/>
</dbReference>
<dbReference type="GO" id="GO:0004029">
    <property type="term" value="F:aldehyde dehydrogenase (NAD+) activity"/>
    <property type="evidence" value="ECO:0007669"/>
    <property type="project" value="TreeGrafter"/>
</dbReference>
<dbReference type="AlphaFoldDB" id="A0A0F7SHZ1"/>
<dbReference type="GO" id="GO:0005737">
    <property type="term" value="C:cytoplasm"/>
    <property type="evidence" value="ECO:0007669"/>
    <property type="project" value="TreeGrafter"/>
</dbReference>
<feature type="transmembrane region" description="Helical" evidence="1">
    <location>
        <begin position="12"/>
        <end position="33"/>
    </location>
</feature>
<keyword evidence="1" id="KW-1133">Transmembrane helix</keyword>
<dbReference type="Gene3D" id="3.40.50.720">
    <property type="entry name" value="NAD(P)-binding Rossmann-like Domain"/>
    <property type="match status" value="1"/>
</dbReference>
<dbReference type="InterPro" id="IPR051783">
    <property type="entry name" value="NAD(P)-dependent_oxidoreduct"/>
</dbReference>
<dbReference type="PANTHER" id="PTHR48079:SF6">
    <property type="entry name" value="NAD(P)-BINDING DOMAIN-CONTAINING PROTEIN-RELATED"/>
    <property type="match status" value="1"/>
</dbReference>
<organism evidence="2">
    <name type="scientific">Phaffia rhodozyma</name>
    <name type="common">Yeast</name>
    <name type="synonym">Xanthophyllomyces dendrorhous</name>
    <dbReference type="NCBI Taxonomy" id="264483"/>
    <lineage>
        <taxon>Eukaryota</taxon>
        <taxon>Fungi</taxon>
        <taxon>Dikarya</taxon>
        <taxon>Basidiomycota</taxon>
        <taxon>Agaricomycotina</taxon>
        <taxon>Tremellomycetes</taxon>
        <taxon>Cystofilobasidiales</taxon>
        <taxon>Mrakiaceae</taxon>
        <taxon>Phaffia</taxon>
    </lineage>
</organism>
<keyword evidence="1" id="KW-0812">Transmembrane</keyword>
<sequence>MSTAETQAQKVAPSVFLLGASGYIGGAILAGLIHEYPKGKFYVQYRRDEHKSLLEKFSSNIEPVKATLQDGDILKHYASIADVVVSAADCDDVPSAKSLIAGLEASSEKRKLEKKLKAVYIHTSGTGVLVDGDIPAGEEDNTVYDDSDLKQIEGIAPSRPHREVDIIVTDALERGHFLGYIVLPSTIYGIGNGPIHTVSQQIPNLVNHALTNKRSAYIEPGKNVWSNVHIDSLTKLYVSLIKLLLSPSAPPPPHHGFSHYIFGTSTSGPHSWKDLSAKVGDILYAHGLLSEGGSVGIARDKYKGPDMGYSNKQGALQLGTSVGKSVNGKELVGWEDTEVVWDWLDQDVMAAVKEWNKE</sequence>
<reference evidence="2" key="1">
    <citation type="submission" date="2014-08" db="EMBL/GenBank/DDBJ databases">
        <authorList>
            <person name="Sharma Rahul"/>
            <person name="Thines Marco"/>
        </authorList>
    </citation>
    <scope>NUCLEOTIDE SEQUENCE</scope>
</reference>
<proteinExistence type="predicted"/>
<evidence type="ECO:0000313" key="2">
    <source>
        <dbReference type="EMBL" id="CDZ98586.1"/>
    </source>
</evidence>
<dbReference type="EMBL" id="LN483345">
    <property type="protein sequence ID" value="CDZ98586.1"/>
    <property type="molecule type" value="Genomic_DNA"/>
</dbReference>
<dbReference type="PANTHER" id="PTHR48079">
    <property type="entry name" value="PROTEIN YEEZ"/>
    <property type="match status" value="1"/>
</dbReference>
<protein>
    <submittedName>
        <fullName evidence="2">NAD(P)-binding domain</fullName>
    </submittedName>
</protein>
<dbReference type="InterPro" id="IPR036291">
    <property type="entry name" value="NAD(P)-bd_dom_sf"/>
</dbReference>
<name>A0A0F7SHZ1_PHARH</name>
<evidence type="ECO:0000256" key="1">
    <source>
        <dbReference type="SAM" id="Phobius"/>
    </source>
</evidence>
<accession>A0A0F7SHZ1</accession>